<evidence type="ECO:0000256" key="1">
    <source>
        <dbReference type="SAM" id="SignalP"/>
    </source>
</evidence>
<feature type="signal peptide" evidence="1">
    <location>
        <begin position="1"/>
        <end position="18"/>
    </location>
</feature>
<dbReference type="AlphaFoldDB" id="A0A4U0VMW0"/>
<comment type="caution">
    <text evidence="2">The sequence shown here is derived from an EMBL/GenBank/DDBJ whole genome shotgun (WGS) entry which is preliminary data.</text>
</comment>
<evidence type="ECO:0000313" key="2">
    <source>
        <dbReference type="EMBL" id="TKA49875.1"/>
    </source>
</evidence>
<proteinExistence type="predicted"/>
<organism evidence="2 3">
    <name type="scientific">Cryomyces minteri</name>
    <dbReference type="NCBI Taxonomy" id="331657"/>
    <lineage>
        <taxon>Eukaryota</taxon>
        <taxon>Fungi</taxon>
        <taxon>Dikarya</taxon>
        <taxon>Ascomycota</taxon>
        <taxon>Pezizomycotina</taxon>
        <taxon>Dothideomycetes</taxon>
        <taxon>Dothideomycetes incertae sedis</taxon>
        <taxon>Cryomyces</taxon>
    </lineage>
</organism>
<keyword evidence="1" id="KW-0732">Signal</keyword>
<protein>
    <submittedName>
        <fullName evidence="2">Uncharacterized protein</fullName>
    </submittedName>
</protein>
<evidence type="ECO:0000313" key="3">
    <source>
        <dbReference type="Proteomes" id="UP000308768"/>
    </source>
</evidence>
<dbReference type="STRING" id="331657.A0A4U0VMW0"/>
<gene>
    <name evidence="2" type="ORF">B0A49_12734</name>
</gene>
<feature type="non-terminal residue" evidence="2">
    <location>
        <position position="265"/>
    </location>
</feature>
<sequence length="265" mass="26782">MKAAVVTVLVASAAGVLAQYSYPSSSGMISSTSSMSAPPMPLMTPSPSGKMNSSMTTMSPSSYTTEYYDDCDTTTPETMVTVTNGVTVTHCPLCDMSTAPHTTVYTTVYTALCSTGLVPSTYTVTESCTEAKATWSAGPSYVPQGFTVTEMMCTVCGEQPTPVTLTVPCSSTPAGMPSNATASPAMSAPTMSAPSMSSAAKSAAGMTPPYPMPAATTATAMCPGPQCKMSGTGASMPTAVTYGNTSGITPYMPGSGASSTVSLGW</sequence>
<feature type="chain" id="PRO_5020796073" evidence="1">
    <location>
        <begin position="19"/>
        <end position="265"/>
    </location>
</feature>
<accession>A0A4U0VMW0</accession>
<dbReference type="Proteomes" id="UP000308768">
    <property type="component" value="Unassembled WGS sequence"/>
</dbReference>
<reference evidence="2 3" key="1">
    <citation type="submission" date="2017-03" db="EMBL/GenBank/DDBJ databases">
        <title>Genomes of endolithic fungi from Antarctica.</title>
        <authorList>
            <person name="Coleine C."/>
            <person name="Masonjones S."/>
            <person name="Stajich J.E."/>
        </authorList>
    </citation>
    <scope>NUCLEOTIDE SEQUENCE [LARGE SCALE GENOMIC DNA]</scope>
    <source>
        <strain evidence="2 3">CCFEE 5187</strain>
    </source>
</reference>
<dbReference type="EMBL" id="NAJN01002725">
    <property type="protein sequence ID" value="TKA49875.1"/>
    <property type="molecule type" value="Genomic_DNA"/>
</dbReference>
<dbReference type="OrthoDB" id="5101370at2759"/>
<keyword evidence="3" id="KW-1185">Reference proteome</keyword>
<name>A0A4U0VMW0_9PEZI</name>